<name>A0AA48QZ70_9TREE</name>
<dbReference type="Pfam" id="PF00170">
    <property type="entry name" value="bZIP_1"/>
    <property type="match status" value="1"/>
</dbReference>
<dbReference type="Proteomes" id="UP001233271">
    <property type="component" value="Chromosome 7b"/>
</dbReference>
<dbReference type="AlphaFoldDB" id="A0AA48QZ70"/>
<evidence type="ECO:0000256" key="1">
    <source>
        <dbReference type="SAM" id="MobiDB-lite"/>
    </source>
</evidence>
<dbReference type="SMART" id="SM00338">
    <property type="entry name" value="BRLZ"/>
    <property type="match status" value="1"/>
</dbReference>
<dbReference type="PROSITE" id="PS50217">
    <property type="entry name" value="BZIP"/>
    <property type="match status" value="1"/>
</dbReference>
<dbReference type="EMBL" id="AP028219">
    <property type="protein sequence ID" value="BEI95010.1"/>
    <property type="molecule type" value="Genomic_DNA"/>
</dbReference>
<accession>A0AA48QZ70</accession>
<sequence>MSATTPNAASSSKRPASASAHTPAAKRARSMPDDDHEEDEELNEVDPSEQNISEEEVAKKARREARTIRNRESAQRSRNQRKAHLAWLETRVVELEAENRALRTGSAPSSPSKTRESSPAHSVLSLASDLGIPSEIVTAGCGVSLATVLPPPADALTDMKPNMEALAPATPTPAPPQDLMQSPMAMAPSNPAELYAQNEHLRWRVNMLENIVRQAANIFSSCPTGNANPASFLPALILPQPQSHPGMEATLSPPLYPSEPHQVASPLHLQSQLDAPHPNHNQAVASGDAGHSGGDRVCCLFTEAQHGPAAGEGLFDNQLGLAGHPAAAVGRGAGDRGAGSASGLDLGLPTSSLFDGNNVVSAQVGGTAQGAWFEITEAAAFDDSEMRGLDDLLAELEAKQPEQAGANATSVLTESAPGVNEWAWATKAVVDLQ</sequence>
<organism evidence="3 4">
    <name type="scientific">Cutaneotrichosporon cavernicola</name>
    <dbReference type="NCBI Taxonomy" id="279322"/>
    <lineage>
        <taxon>Eukaryota</taxon>
        <taxon>Fungi</taxon>
        <taxon>Dikarya</taxon>
        <taxon>Basidiomycota</taxon>
        <taxon>Agaricomycotina</taxon>
        <taxon>Tremellomycetes</taxon>
        <taxon>Trichosporonales</taxon>
        <taxon>Trichosporonaceae</taxon>
        <taxon>Cutaneotrichosporon</taxon>
    </lineage>
</organism>
<evidence type="ECO:0000313" key="3">
    <source>
        <dbReference type="EMBL" id="BEI95010.1"/>
    </source>
</evidence>
<dbReference type="SUPFAM" id="SSF57959">
    <property type="entry name" value="Leucine zipper domain"/>
    <property type="match status" value="1"/>
</dbReference>
<dbReference type="GO" id="GO:0003700">
    <property type="term" value="F:DNA-binding transcription factor activity"/>
    <property type="evidence" value="ECO:0007669"/>
    <property type="project" value="InterPro"/>
</dbReference>
<dbReference type="Gene3D" id="1.20.5.170">
    <property type="match status" value="1"/>
</dbReference>
<dbReference type="InterPro" id="IPR046347">
    <property type="entry name" value="bZIP_sf"/>
</dbReference>
<feature type="compositionally biased region" description="Low complexity" evidence="1">
    <location>
        <begin position="8"/>
        <end position="20"/>
    </location>
</feature>
<gene>
    <name evidence="3" type="ORF">CcaverHIS019_0705910</name>
</gene>
<dbReference type="InterPro" id="IPR004827">
    <property type="entry name" value="bZIP"/>
</dbReference>
<dbReference type="GeneID" id="85498880"/>
<reference evidence="3" key="1">
    <citation type="journal article" date="2023" name="BMC Genomics">
        <title>Chromosome-level genome assemblies of Cutaneotrichosporon spp. (Trichosporonales, Basidiomycota) reveal imbalanced evolution between nucleotide sequences and chromosome synteny.</title>
        <authorList>
            <person name="Kobayashi Y."/>
            <person name="Kayamori A."/>
            <person name="Aoki K."/>
            <person name="Shiwa Y."/>
            <person name="Matsutani M."/>
            <person name="Fujita N."/>
            <person name="Sugita T."/>
            <person name="Iwasaki W."/>
            <person name="Tanaka N."/>
            <person name="Takashima M."/>
        </authorList>
    </citation>
    <scope>NUCLEOTIDE SEQUENCE</scope>
    <source>
        <strain evidence="3">HIS019</strain>
    </source>
</reference>
<keyword evidence="4" id="KW-1185">Reference proteome</keyword>
<feature type="region of interest" description="Disordered" evidence="1">
    <location>
        <begin position="99"/>
        <end position="121"/>
    </location>
</feature>
<feature type="domain" description="BZIP" evidence="2">
    <location>
        <begin position="60"/>
        <end position="104"/>
    </location>
</feature>
<proteinExistence type="predicted"/>
<feature type="compositionally biased region" description="Acidic residues" evidence="1">
    <location>
        <begin position="34"/>
        <end position="55"/>
    </location>
</feature>
<dbReference type="RefSeq" id="XP_060460275.1">
    <property type="nucleotide sequence ID" value="XM_060604041.1"/>
</dbReference>
<evidence type="ECO:0000259" key="2">
    <source>
        <dbReference type="PROSITE" id="PS50217"/>
    </source>
</evidence>
<dbReference type="KEGG" id="ccac:CcaHIS019_0705910"/>
<feature type="compositionally biased region" description="Basic and acidic residues" evidence="1">
    <location>
        <begin position="56"/>
        <end position="75"/>
    </location>
</feature>
<dbReference type="CDD" id="cd14812">
    <property type="entry name" value="bZIP_u3"/>
    <property type="match status" value="1"/>
</dbReference>
<feature type="region of interest" description="Disordered" evidence="1">
    <location>
        <begin position="1"/>
        <end position="81"/>
    </location>
</feature>
<protein>
    <recommendedName>
        <fullName evidence="2">BZIP domain-containing protein</fullName>
    </recommendedName>
</protein>
<evidence type="ECO:0000313" key="4">
    <source>
        <dbReference type="Proteomes" id="UP001233271"/>
    </source>
</evidence>